<accession>A0A7S3SY09</accession>
<dbReference type="AlphaFoldDB" id="A0A7S3SY09"/>
<reference evidence="3" key="1">
    <citation type="submission" date="2021-01" db="EMBL/GenBank/DDBJ databases">
        <authorList>
            <person name="Corre E."/>
            <person name="Pelletier E."/>
            <person name="Niang G."/>
            <person name="Scheremetjew M."/>
            <person name="Finn R."/>
            <person name="Kale V."/>
            <person name="Holt S."/>
            <person name="Cochrane G."/>
            <person name="Meng A."/>
            <person name="Brown T."/>
            <person name="Cohen L."/>
        </authorList>
    </citation>
    <scope>NUCLEOTIDE SEQUENCE</scope>
    <source>
        <strain evidence="3">379</strain>
    </source>
</reference>
<proteinExistence type="predicted"/>
<keyword evidence="1" id="KW-0175">Coiled coil</keyword>
<evidence type="ECO:0000313" key="3">
    <source>
        <dbReference type="EMBL" id="CAE0568076.1"/>
    </source>
</evidence>
<evidence type="ECO:0000256" key="2">
    <source>
        <dbReference type="SAM" id="MobiDB-lite"/>
    </source>
</evidence>
<organism evidence="3">
    <name type="scientific">Emiliania huxleyi</name>
    <name type="common">Coccolithophore</name>
    <name type="synonym">Pontosphaera huxleyi</name>
    <dbReference type="NCBI Taxonomy" id="2903"/>
    <lineage>
        <taxon>Eukaryota</taxon>
        <taxon>Haptista</taxon>
        <taxon>Haptophyta</taxon>
        <taxon>Prymnesiophyceae</taxon>
        <taxon>Isochrysidales</taxon>
        <taxon>Noelaerhabdaceae</taxon>
        <taxon>Emiliania</taxon>
    </lineage>
</organism>
<gene>
    <name evidence="3" type="ORF">EHUX00137_LOCUS28790</name>
</gene>
<feature type="coiled-coil region" evidence="1">
    <location>
        <begin position="142"/>
        <end position="169"/>
    </location>
</feature>
<feature type="region of interest" description="Disordered" evidence="2">
    <location>
        <begin position="89"/>
        <end position="126"/>
    </location>
</feature>
<sequence length="303" mass="32508">MSAEHREQLSRANPAVIAHHFAKQAASSGYPPEQADEYGASIAAYFSSGHGGLYPDGAAAGLYAGGYGGCSHLSAHHSATQPTLMQQDDYAAASGQRRRRRSDGGGGRPRAASGEQRAPQTAEELERLELRQVVDRLLANVERRVTTEARQAERQAEREERRAQKDVLAVVDKLVARVEKLHEALEPDGGLYTEKKAHKLMVRVRSVPCRDFAPGAGASSAAHAAAAYGGGGGTAKLHVLLREEGIEADVKRAARELRQAPPLLLRPAWGHGPVEWVSPEAAAENGRGANWCRIRLRTVAASV</sequence>
<dbReference type="EMBL" id="HBIR01036893">
    <property type="protein sequence ID" value="CAE0568076.1"/>
    <property type="molecule type" value="Transcribed_RNA"/>
</dbReference>
<name>A0A7S3SY09_EMIHU</name>
<protein>
    <submittedName>
        <fullName evidence="3">Uncharacterized protein</fullName>
    </submittedName>
</protein>
<evidence type="ECO:0000256" key="1">
    <source>
        <dbReference type="SAM" id="Coils"/>
    </source>
</evidence>